<reference evidence="2 3" key="1">
    <citation type="submission" date="2017-09" db="EMBL/GenBank/DDBJ databases">
        <title>Bloom of a denitrifying methanotroph, Candidatus Methylomirabilis limnetica, in a deep stratified lake.</title>
        <authorList>
            <person name="Graf J.S."/>
            <person name="Marchant H.K."/>
            <person name="Tienken D."/>
            <person name="Hach P.F."/>
            <person name="Brand A."/>
            <person name="Schubert C.J."/>
            <person name="Kuypers M.M."/>
            <person name="Milucka J."/>
        </authorList>
    </citation>
    <scope>NUCLEOTIDE SEQUENCE [LARGE SCALE GENOMIC DNA]</scope>
    <source>
        <strain evidence="2 3">Zug</strain>
    </source>
</reference>
<dbReference type="SUPFAM" id="SSF46955">
    <property type="entry name" value="Putative DNA-binding domain"/>
    <property type="match status" value="1"/>
</dbReference>
<feature type="domain" description="Helix-turn-helix" evidence="1">
    <location>
        <begin position="17"/>
        <end position="62"/>
    </location>
</feature>
<dbReference type="Gene3D" id="1.10.238.160">
    <property type="match status" value="1"/>
</dbReference>
<evidence type="ECO:0000313" key="3">
    <source>
        <dbReference type="Proteomes" id="UP000241436"/>
    </source>
</evidence>
<dbReference type="InterPro" id="IPR041657">
    <property type="entry name" value="HTH_17"/>
</dbReference>
<evidence type="ECO:0000313" key="2">
    <source>
        <dbReference type="EMBL" id="PTL37119.1"/>
    </source>
</evidence>
<gene>
    <name evidence="2" type="ORF">CLG94_00880</name>
</gene>
<protein>
    <recommendedName>
        <fullName evidence="1">Helix-turn-helix domain-containing protein</fullName>
    </recommendedName>
</protein>
<name>A0A2T4U192_9BACT</name>
<dbReference type="Pfam" id="PF12728">
    <property type="entry name" value="HTH_17"/>
    <property type="match status" value="1"/>
</dbReference>
<reference evidence="3" key="2">
    <citation type="journal article" date="2018" name="Environ. Microbiol.">
        <title>Bloom of a denitrifying methanotroph, 'Candidatus Methylomirabilis limnetica', in a deep stratified lake.</title>
        <authorList>
            <person name="Graf J.S."/>
            <person name="Mayr M.J."/>
            <person name="Marchant H.K."/>
            <person name="Tienken D."/>
            <person name="Hach P.F."/>
            <person name="Brand A."/>
            <person name="Schubert C.J."/>
            <person name="Kuypers M.M."/>
            <person name="Milucka J."/>
        </authorList>
    </citation>
    <scope>NUCLEOTIDE SEQUENCE [LARGE SCALE GENOMIC DNA]</scope>
    <source>
        <strain evidence="3">Zug</strain>
    </source>
</reference>
<dbReference type="InterPro" id="IPR010093">
    <property type="entry name" value="SinI_DNA-bd"/>
</dbReference>
<organism evidence="2 3">
    <name type="scientific">Candidatus Methylomirabilis limnetica</name>
    <dbReference type="NCBI Taxonomy" id="2033718"/>
    <lineage>
        <taxon>Bacteria</taxon>
        <taxon>Candidatus Methylomirabilota</taxon>
        <taxon>Candidatus Methylomirabilia</taxon>
        <taxon>Candidatus Methylomirabilales</taxon>
        <taxon>Candidatus Methylomirabilaceae</taxon>
        <taxon>Candidatus Methylomirabilis</taxon>
    </lineage>
</organism>
<accession>A0A2T4U192</accession>
<dbReference type="GO" id="GO:0003677">
    <property type="term" value="F:DNA binding"/>
    <property type="evidence" value="ECO:0007669"/>
    <property type="project" value="InterPro"/>
</dbReference>
<comment type="caution">
    <text evidence="2">The sequence shown here is derived from an EMBL/GenBank/DDBJ whole genome shotgun (WGS) entry which is preliminary data.</text>
</comment>
<proteinExistence type="predicted"/>
<dbReference type="NCBIfam" id="TIGR01764">
    <property type="entry name" value="excise"/>
    <property type="match status" value="1"/>
</dbReference>
<dbReference type="Proteomes" id="UP000241436">
    <property type="component" value="Unassembled WGS sequence"/>
</dbReference>
<dbReference type="AlphaFoldDB" id="A0A2T4U192"/>
<keyword evidence="3" id="KW-1185">Reference proteome</keyword>
<dbReference type="RefSeq" id="WP_107561023.1">
    <property type="nucleotide sequence ID" value="NZ_NVQC01000008.1"/>
</dbReference>
<sequence>MTVERRAQKQEKRPTIMTLEEVARFLRLNKSTIYRMAREGTLPAWKLGNVWRFKKEAIEDWIVESQRDHDKKHHGKS</sequence>
<dbReference type="EMBL" id="NVQC01000008">
    <property type="protein sequence ID" value="PTL37119.1"/>
    <property type="molecule type" value="Genomic_DNA"/>
</dbReference>
<dbReference type="OrthoDB" id="9800023at2"/>
<evidence type="ECO:0000259" key="1">
    <source>
        <dbReference type="Pfam" id="PF12728"/>
    </source>
</evidence>
<dbReference type="InterPro" id="IPR009061">
    <property type="entry name" value="DNA-bd_dom_put_sf"/>
</dbReference>